<feature type="transmembrane region" description="Helical" evidence="2">
    <location>
        <begin position="480"/>
        <end position="503"/>
    </location>
</feature>
<feature type="compositionally biased region" description="Polar residues" evidence="1">
    <location>
        <begin position="397"/>
        <end position="415"/>
    </location>
</feature>
<proteinExistence type="predicted"/>
<dbReference type="EMBL" id="JBHTHQ010000012">
    <property type="protein sequence ID" value="MFD0704526.1"/>
    <property type="molecule type" value="Genomic_DNA"/>
</dbReference>
<feature type="compositionally biased region" description="Basic and acidic residues" evidence="1">
    <location>
        <begin position="381"/>
        <end position="396"/>
    </location>
</feature>
<feature type="region of interest" description="Disordered" evidence="1">
    <location>
        <begin position="376"/>
        <end position="445"/>
    </location>
</feature>
<evidence type="ECO:0008006" key="5">
    <source>
        <dbReference type="Google" id="ProtNLM"/>
    </source>
</evidence>
<sequence>MNFAIGDVLLGRFRLVELLRDEPGFSVWIAHDNSLQRDCQISIVANSSIISRVNAAASALALSHNPHFTQVLHLHREGEVCVIVTDLDSGSTIRDYLTDHASHSSTYPLSMEAIRSIIGEVSTIVQDLIRQSLAHYCITDLTVRLTRRGIVLADFPVSAALQPPTSPRLRSTNHDVESIMVYQISALAFQLITGVQYHTSLSSRALTLLRENGASSDFLLICRRGLGLPDSRGRMPVPLVTIMELLILLDSWKPLTELITHPETHINVSRETSAPSITQAVIKKAADSDIAQIPQTLKDKPHGKSKQLPEWSASELIFGRAHAVDISSSTSNTDLFNALGELDETGLEREYDPYDFNDFSDGQTRTTGLSTHAIRAVSASDSHHDEPDEYTDHNVSRETSLPPSFAPQRNSPQTRTSSATVVSSTGVSSTDVSSQDSPDHINQAPADENSHLESLADSSAKTSSTSSFRQRFNDWAHTRFARILIVGLALIILLVAAVSSLGLGGSRSTNNSDPWSELSHETVRFPGQESNKGTNSTSSATSDSDKKASEKNSQGKSQTDSTQTDSQKKTTTKKKSHTSTQSTQTATVNDSDIKPISLPHSKSVSDVPTPRGTENTTEIKPSGYTFLNRPAGIRGWGYSFNFDHPTTLWKLDIANQTGGGQGYIYTDPTSDDPASGQQVGTFTFADNGQVTSIILKKPTTATHFVVWLDGKDATTLPSVIRLKSYAFY</sequence>
<feature type="compositionally biased region" description="Low complexity" evidence="1">
    <location>
        <begin position="416"/>
        <end position="436"/>
    </location>
</feature>
<gene>
    <name evidence="3" type="ORF">ACFQY8_02015</name>
</gene>
<evidence type="ECO:0000256" key="2">
    <source>
        <dbReference type="SAM" id="Phobius"/>
    </source>
</evidence>
<evidence type="ECO:0000256" key="1">
    <source>
        <dbReference type="SAM" id="MobiDB-lite"/>
    </source>
</evidence>
<keyword evidence="4" id="KW-1185">Reference proteome</keyword>
<keyword evidence="2" id="KW-0472">Membrane</keyword>
<dbReference type="InterPro" id="IPR011009">
    <property type="entry name" value="Kinase-like_dom_sf"/>
</dbReference>
<protein>
    <recommendedName>
        <fullName evidence="5">Protein kinase domain-containing protein</fullName>
    </recommendedName>
</protein>
<name>A0ABW2Y7H1_9BIFI</name>
<reference evidence="4" key="1">
    <citation type="journal article" date="2019" name="Int. J. Syst. Evol. Microbiol.">
        <title>The Global Catalogue of Microorganisms (GCM) 10K type strain sequencing project: providing services to taxonomists for standard genome sequencing and annotation.</title>
        <authorList>
            <consortium name="The Broad Institute Genomics Platform"/>
            <consortium name="The Broad Institute Genome Sequencing Center for Infectious Disease"/>
            <person name="Wu L."/>
            <person name="Ma J."/>
        </authorList>
    </citation>
    <scope>NUCLEOTIDE SEQUENCE [LARGE SCALE GENOMIC DNA]</scope>
    <source>
        <strain evidence="4">CCM 8604</strain>
    </source>
</reference>
<feature type="compositionally biased region" description="Low complexity" evidence="1">
    <location>
        <begin position="554"/>
        <end position="565"/>
    </location>
</feature>
<feature type="compositionally biased region" description="Polar residues" evidence="1">
    <location>
        <begin position="600"/>
        <end position="619"/>
    </location>
</feature>
<dbReference type="RefSeq" id="WP_377938099.1">
    <property type="nucleotide sequence ID" value="NZ_JBHTHQ010000012.1"/>
</dbReference>
<comment type="caution">
    <text evidence="3">The sequence shown here is derived from an EMBL/GenBank/DDBJ whole genome shotgun (WGS) entry which is preliminary data.</text>
</comment>
<dbReference type="SUPFAM" id="SSF56112">
    <property type="entry name" value="Protein kinase-like (PK-like)"/>
    <property type="match status" value="1"/>
</dbReference>
<keyword evidence="2" id="KW-1133">Transmembrane helix</keyword>
<keyword evidence="2" id="KW-0812">Transmembrane</keyword>
<dbReference type="Proteomes" id="UP001597036">
    <property type="component" value="Unassembled WGS sequence"/>
</dbReference>
<organism evidence="3 4">
    <name type="scientific">Alloscardovia venturai</name>
    <dbReference type="NCBI Taxonomy" id="1769421"/>
    <lineage>
        <taxon>Bacteria</taxon>
        <taxon>Bacillati</taxon>
        <taxon>Actinomycetota</taxon>
        <taxon>Actinomycetes</taxon>
        <taxon>Bifidobacteriales</taxon>
        <taxon>Bifidobacteriaceae</taxon>
        <taxon>Alloscardovia</taxon>
    </lineage>
</organism>
<accession>A0ABW2Y7H1</accession>
<feature type="region of interest" description="Disordered" evidence="1">
    <location>
        <begin position="524"/>
        <end position="622"/>
    </location>
</feature>
<evidence type="ECO:0000313" key="3">
    <source>
        <dbReference type="EMBL" id="MFD0704526.1"/>
    </source>
</evidence>
<evidence type="ECO:0000313" key="4">
    <source>
        <dbReference type="Proteomes" id="UP001597036"/>
    </source>
</evidence>